<dbReference type="AlphaFoldDB" id="A0A7X0LKS4"/>
<dbReference type="Pfam" id="PF00719">
    <property type="entry name" value="Pyrophosphatase"/>
    <property type="match status" value="1"/>
</dbReference>
<evidence type="ECO:0000256" key="5">
    <source>
        <dbReference type="ARBA" id="ARBA00022842"/>
    </source>
</evidence>
<dbReference type="CDD" id="cd00412">
    <property type="entry name" value="pyrophosphatase"/>
    <property type="match status" value="1"/>
</dbReference>
<evidence type="ECO:0000313" key="7">
    <source>
        <dbReference type="Proteomes" id="UP000541810"/>
    </source>
</evidence>
<keyword evidence="7" id="KW-1185">Reference proteome</keyword>
<dbReference type="Gene3D" id="3.90.80.10">
    <property type="entry name" value="Inorganic pyrophosphatase"/>
    <property type="match status" value="1"/>
</dbReference>
<dbReference type="PROSITE" id="PS00387">
    <property type="entry name" value="PPASE"/>
    <property type="match status" value="1"/>
</dbReference>
<evidence type="ECO:0000313" key="6">
    <source>
        <dbReference type="EMBL" id="MBB6429243.1"/>
    </source>
</evidence>
<dbReference type="Proteomes" id="UP000541810">
    <property type="component" value="Unassembled WGS sequence"/>
</dbReference>
<dbReference type="GO" id="GO:0000287">
    <property type="term" value="F:magnesium ion binding"/>
    <property type="evidence" value="ECO:0007669"/>
    <property type="project" value="InterPro"/>
</dbReference>
<dbReference type="SUPFAM" id="SSF50324">
    <property type="entry name" value="Inorganic pyrophosphatase"/>
    <property type="match status" value="1"/>
</dbReference>
<proteinExistence type="predicted"/>
<accession>A0A7X0LKS4</accession>
<dbReference type="InterPro" id="IPR036649">
    <property type="entry name" value="Pyrophosphatase_sf"/>
</dbReference>
<reference evidence="6 7" key="1">
    <citation type="submission" date="2020-08" db="EMBL/GenBank/DDBJ databases">
        <title>Genomic Encyclopedia of Type Strains, Phase IV (KMG-IV): sequencing the most valuable type-strain genomes for metagenomic binning, comparative biology and taxonomic classification.</title>
        <authorList>
            <person name="Goeker M."/>
        </authorList>
    </citation>
    <scope>NUCLEOTIDE SEQUENCE [LARGE SCALE GENOMIC DNA]</scope>
    <source>
        <strain evidence="6 7">DSM 103725</strain>
    </source>
</reference>
<protein>
    <recommendedName>
        <fullName evidence="2">inorganic diphosphatase</fullName>
        <ecNumber evidence="2">3.6.1.1</ecNumber>
    </recommendedName>
</protein>
<dbReference type="PANTHER" id="PTHR10286">
    <property type="entry name" value="INORGANIC PYROPHOSPHATASE"/>
    <property type="match status" value="1"/>
</dbReference>
<gene>
    <name evidence="6" type="ORF">HNQ40_001049</name>
</gene>
<dbReference type="GO" id="GO:0006796">
    <property type="term" value="P:phosphate-containing compound metabolic process"/>
    <property type="evidence" value="ECO:0007669"/>
    <property type="project" value="InterPro"/>
</dbReference>
<evidence type="ECO:0000256" key="1">
    <source>
        <dbReference type="ARBA" id="ARBA00001946"/>
    </source>
</evidence>
<dbReference type="GO" id="GO:0005737">
    <property type="term" value="C:cytoplasm"/>
    <property type="evidence" value="ECO:0007669"/>
    <property type="project" value="InterPro"/>
</dbReference>
<keyword evidence="4 6" id="KW-0378">Hydrolase</keyword>
<dbReference type="NCBIfam" id="NF001886">
    <property type="entry name" value="PRK00642.1"/>
    <property type="match status" value="1"/>
</dbReference>
<evidence type="ECO:0000256" key="4">
    <source>
        <dbReference type="ARBA" id="ARBA00022801"/>
    </source>
</evidence>
<comment type="cofactor">
    <cofactor evidence="1">
        <name>Mg(2+)</name>
        <dbReference type="ChEBI" id="CHEBI:18420"/>
    </cofactor>
</comment>
<dbReference type="EMBL" id="JACHGY010000001">
    <property type="protein sequence ID" value="MBB6429243.1"/>
    <property type="molecule type" value="Genomic_DNA"/>
</dbReference>
<keyword evidence="5" id="KW-0460">Magnesium</keyword>
<organism evidence="6 7">
    <name type="scientific">Algisphaera agarilytica</name>
    <dbReference type="NCBI Taxonomy" id="1385975"/>
    <lineage>
        <taxon>Bacteria</taxon>
        <taxon>Pseudomonadati</taxon>
        <taxon>Planctomycetota</taxon>
        <taxon>Phycisphaerae</taxon>
        <taxon>Phycisphaerales</taxon>
        <taxon>Phycisphaeraceae</taxon>
        <taxon>Algisphaera</taxon>
    </lineage>
</organism>
<evidence type="ECO:0000256" key="3">
    <source>
        <dbReference type="ARBA" id="ARBA00022723"/>
    </source>
</evidence>
<comment type="caution">
    <text evidence="6">The sequence shown here is derived from an EMBL/GenBank/DDBJ whole genome shotgun (WGS) entry which is preliminary data.</text>
</comment>
<dbReference type="RefSeq" id="WP_184676829.1">
    <property type="nucleotide sequence ID" value="NZ_JACHGY010000001.1"/>
</dbReference>
<name>A0A7X0LKS4_9BACT</name>
<dbReference type="InterPro" id="IPR008162">
    <property type="entry name" value="Pyrophosphatase"/>
</dbReference>
<sequence length="212" mass="23865">MAHRGNHPPNAFPPPFYRWRPHPWHGLEPGRNPPEYMQAYIEITPFDLVKYESSKTTGYLRVDRPQRSSSQPPALYGFIPRTYCGDRVTSLSPKAKVGDGDPLDVCVISERPINRADILVNTHVIGGLQCVDGDEADDKIVAVIENDNMYADVDDINDLPSVLIERLRHYFGTYKMVPGGESEMSVEMTYGHEHAMKVIEASLADYQEAFGQ</sequence>
<dbReference type="EC" id="3.6.1.1" evidence="2"/>
<keyword evidence="3" id="KW-0479">Metal-binding</keyword>
<evidence type="ECO:0000256" key="2">
    <source>
        <dbReference type="ARBA" id="ARBA00012146"/>
    </source>
</evidence>
<dbReference type="GO" id="GO:0004427">
    <property type="term" value="F:inorganic diphosphate phosphatase activity"/>
    <property type="evidence" value="ECO:0007669"/>
    <property type="project" value="UniProtKB-EC"/>
</dbReference>